<accession>A0ABP8HXR6</accession>
<comment type="caution">
    <text evidence="1">The sequence shown here is derived from an EMBL/GenBank/DDBJ whole genome shotgun (WGS) entry which is preliminary data.</text>
</comment>
<organism evidence="1 2">
    <name type="scientific">Variovorax defluvii</name>
    <dbReference type="NCBI Taxonomy" id="913761"/>
    <lineage>
        <taxon>Bacteria</taxon>
        <taxon>Pseudomonadati</taxon>
        <taxon>Pseudomonadota</taxon>
        <taxon>Betaproteobacteria</taxon>
        <taxon>Burkholderiales</taxon>
        <taxon>Comamonadaceae</taxon>
        <taxon>Variovorax</taxon>
    </lineage>
</organism>
<protein>
    <submittedName>
        <fullName evidence="1">Uncharacterized protein</fullName>
    </submittedName>
</protein>
<reference evidence="2" key="1">
    <citation type="journal article" date="2019" name="Int. J. Syst. Evol. Microbiol.">
        <title>The Global Catalogue of Microorganisms (GCM) 10K type strain sequencing project: providing services to taxonomists for standard genome sequencing and annotation.</title>
        <authorList>
            <consortium name="The Broad Institute Genomics Platform"/>
            <consortium name="The Broad Institute Genome Sequencing Center for Infectious Disease"/>
            <person name="Wu L."/>
            <person name="Ma J."/>
        </authorList>
    </citation>
    <scope>NUCLEOTIDE SEQUENCE [LARGE SCALE GENOMIC DNA]</scope>
    <source>
        <strain evidence="2">JCM 17804</strain>
    </source>
</reference>
<evidence type="ECO:0000313" key="1">
    <source>
        <dbReference type="EMBL" id="GAA4347064.1"/>
    </source>
</evidence>
<evidence type="ECO:0000313" key="2">
    <source>
        <dbReference type="Proteomes" id="UP001500975"/>
    </source>
</evidence>
<keyword evidence="2" id="KW-1185">Reference proteome</keyword>
<dbReference type="RefSeq" id="WP_345539078.1">
    <property type="nucleotide sequence ID" value="NZ_BAABGJ010000046.1"/>
</dbReference>
<gene>
    <name evidence="1" type="ORF">GCM10023165_31890</name>
</gene>
<dbReference type="EMBL" id="BAABGJ010000046">
    <property type="protein sequence ID" value="GAA4347064.1"/>
    <property type="molecule type" value="Genomic_DNA"/>
</dbReference>
<proteinExistence type="predicted"/>
<dbReference type="Proteomes" id="UP001500975">
    <property type="component" value="Unassembled WGS sequence"/>
</dbReference>
<name>A0ABP8HXR6_9BURK</name>
<sequence length="52" mass="6061">MQLSAHDLVGKRADQIGFRNHDLTPEQVNDMTRREIQGWGDMVRRQNIKIAN</sequence>